<proteinExistence type="predicted"/>
<feature type="domain" description="RAP" evidence="4">
    <location>
        <begin position="613"/>
        <end position="670"/>
    </location>
</feature>
<gene>
    <name evidence="6" type="primary">FASTKD2</name>
</gene>
<keyword evidence="6" id="KW-0808">Transferase</keyword>
<dbReference type="PANTHER" id="PTHR21228:SF1">
    <property type="entry name" value="FAST KINASE DOMAIN-CONTAINING PROTEIN 2, MITOCHONDRIAL"/>
    <property type="match status" value="1"/>
</dbReference>
<evidence type="ECO:0000256" key="1">
    <source>
        <dbReference type="ARBA" id="ARBA00004173"/>
    </source>
</evidence>
<dbReference type="OrthoDB" id="9369505at2759"/>
<protein>
    <submittedName>
        <fullName evidence="6">FAST kinase domain-containing protein 2, mitochondrial isoform X1</fullName>
    </submittedName>
</protein>
<dbReference type="InParanoid" id="A0A1S3W7T7"/>
<evidence type="ECO:0000313" key="6">
    <source>
        <dbReference type="RefSeq" id="XP_016042382.2"/>
    </source>
</evidence>
<dbReference type="PROSITE" id="PS51286">
    <property type="entry name" value="RAP"/>
    <property type="match status" value="1"/>
</dbReference>
<dbReference type="GO" id="GO:0005759">
    <property type="term" value="C:mitochondrial matrix"/>
    <property type="evidence" value="ECO:0007669"/>
    <property type="project" value="TreeGrafter"/>
</dbReference>
<evidence type="ECO:0000259" key="4">
    <source>
        <dbReference type="PROSITE" id="PS51286"/>
    </source>
</evidence>
<evidence type="ECO:0000256" key="2">
    <source>
        <dbReference type="ARBA" id="ARBA00023128"/>
    </source>
</evidence>
<keyword evidence="5" id="KW-1185">Reference proteome</keyword>
<dbReference type="GO" id="GO:0035770">
    <property type="term" value="C:ribonucleoprotein granule"/>
    <property type="evidence" value="ECO:0007669"/>
    <property type="project" value="TreeGrafter"/>
</dbReference>
<dbReference type="eggNOG" id="ENOG502QVSD">
    <property type="taxonomic scope" value="Eukaryota"/>
</dbReference>
<dbReference type="InterPro" id="IPR010622">
    <property type="entry name" value="FAST_Leu-rich"/>
</dbReference>
<keyword evidence="2" id="KW-0496">Mitochondrion</keyword>
<comment type="subcellular location">
    <subcellularLocation>
        <location evidence="1">Mitochondrion</location>
    </subcellularLocation>
</comment>
<dbReference type="Pfam" id="PF08373">
    <property type="entry name" value="RAP"/>
    <property type="match status" value="1"/>
</dbReference>
<dbReference type="GO" id="GO:0016301">
    <property type="term" value="F:kinase activity"/>
    <property type="evidence" value="ECO:0007669"/>
    <property type="project" value="UniProtKB-KW"/>
</dbReference>
<sequence>MHNKAGFFLWNLQQLSIAVPMSRTMKLYPLRFCRPATVYLSWNPKSHLFNNSNYSIQTSNRHLFRTASLFKSNSYTTQTKPISTVTAFEVDKHLCLRKLSLYSKQALISDDGVKKRSVHHETSNEDDFTKETKPTDTDNRKLFQECNSLSDVLDIFVEDPTLPSSKYFSAMWRIAKRMSDDQIRTEKQLMFNHPAFCQLCEQVMQEAMVIYFNQLVSSLYAVVKLGIPQHTLLVQTLLRVVQERINECDGKGLAILSATLEAMEPCKNVDALQAGLRILVDQQLWNIEEIFTLQTLMRCIGKDAPTSLKRKLEMKALRELDRFSVLNSQRMFEVLAAMNYRSIPLLNECSKKVIGTIHGCPLKVLINIMQSCRDLRYYNSDLFRAIADYITVTFDVWKLKQVIFLLIVFENLGFRPVHLLDTFMKKIIDEPDILSMKNITCILHICSSLNHVNSCHTQEFLKVLTSALTGYLFHISSENLLNAVCSLCLMNHFPLAPMNQLLKQDVIQELLTSGDTERNANKLDILDRCLKLDIPHYKAVEFVLPQLPSTPLPSNKKAEQVLSILLGDGYFLKHMWLPHNYQVDFEIRMDTNTNRVLPVSDLDVATSADTQRVAILCIPRSVYCLNSTHPKGFFAMKLRHLKLMGFHVILVNNWELEKLEMDDAITFLKNEIYSPRALPAADNEFNKHMLK</sequence>
<dbReference type="STRING" id="9365.ENSEEUP00000013936"/>
<reference evidence="6" key="1">
    <citation type="submission" date="2025-08" db="UniProtKB">
        <authorList>
            <consortium name="RefSeq"/>
        </authorList>
    </citation>
    <scope>IDENTIFICATION</scope>
</reference>
<dbReference type="Pfam" id="PF06743">
    <property type="entry name" value="FAST_1"/>
    <property type="match status" value="1"/>
</dbReference>
<dbReference type="InterPro" id="IPR013584">
    <property type="entry name" value="RAP"/>
</dbReference>
<keyword evidence="6" id="KW-0418">Kinase</keyword>
<dbReference type="GO" id="GO:0000963">
    <property type="term" value="P:mitochondrial RNA processing"/>
    <property type="evidence" value="ECO:0007669"/>
    <property type="project" value="TreeGrafter"/>
</dbReference>
<dbReference type="AlphaFoldDB" id="A0A1S3W7T7"/>
<dbReference type="GeneID" id="103110992"/>
<dbReference type="FunCoup" id="A0A1S3W7T7">
    <property type="interactions" value="1897"/>
</dbReference>
<accession>A0A1S3W7T7</accession>
<organism evidence="5 6">
    <name type="scientific">Erinaceus europaeus</name>
    <name type="common">Western European hedgehog</name>
    <dbReference type="NCBI Taxonomy" id="9365"/>
    <lineage>
        <taxon>Eukaryota</taxon>
        <taxon>Metazoa</taxon>
        <taxon>Chordata</taxon>
        <taxon>Craniata</taxon>
        <taxon>Vertebrata</taxon>
        <taxon>Euteleostomi</taxon>
        <taxon>Mammalia</taxon>
        <taxon>Eutheria</taxon>
        <taxon>Laurasiatheria</taxon>
        <taxon>Eulipotyphla</taxon>
        <taxon>Erinaceidae</taxon>
        <taxon>Erinaceinae</taxon>
        <taxon>Erinaceus</taxon>
    </lineage>
</organism>
<dbReference type="GO" id="GO:0003723">
    <property type="term" value="F:RNA binding"/>
    <property type="evidence" value="ECO:0007669"/>
    <property type="project" value="TreeGrafter"/>
</dbReference>
<dbReference type="Proteomes" id="UP001652624">
    <property type="component" value="Chromosome 7"/>
</dbReference>
<feature type="region of interest" description="Disordered" evidence="3">
    <location>
        <begin position="114"/>
        <end position="136"/>
    </location>
</feature>
<evidence type="ECO:0000256" key="3">
    <source>
        <dbReference type="SAM" id="MobiDB-lite"/>
    </source>
</evidence>
<dbReference type="CTD" id="22868"/>
<dbReference type="PANTHER" id="PTHR21228">
    <property type="entry name" value="FAST LEU-RICH DOMAIN-CONTAINING"/>
    <property type="match status" value="1"/>
</dbReference>
<name>A0A1S3W7T7_ERIEU</name>
<dbReference type="GO" id="GO:0044528">
    <property type="term" value="P:regulation of mitochondrial mRNA stability"/>
    <property type="evidence" value="ECO:0007669"/>
    <property type="project" value="InterPro"/>
</dbReference>
<dbReference type="SMART" id="SM00952">
    <property type="entry name" value="RAP"/>
    <property type="match status" value="1"/>
</dbReference>
<dbReference type="RefSeq" id="XP_016042382.2">
    <property type="nucleotide sequence ID" value="XM_016186896.2"/>
</dbReference>
<evidence type="ECO:0000313" key="5">
    <source>
        <dbReference type="Proteomes" id="UP001652624"/>
    </source>
</evidence>
<dbReference type="InterPro" id="IPR050870">
    <property type="entry name" value="FAST_kinase"/>
</dbReference>